<dbReference type="EMBL" id="JACHFR010000001">
    <property type="protein sequence ID" value="MBB5218310.1"/>
    <property type="molecule type" value="Genomic_DNA"/>
</dbReference>
<proteinExistence type="predicted"/>
<dbReference type="Proteomes" id="UP000578697">
    <property type="component" value="Unassembled WGS sequence"/>
</dbReference>
<name>A0A840SC66_9SPIR</name>
<dbReference type="RefSeq" id="WP_184651732.1">
    <property type="nucleotide sequence ID" value="NZ_JACHFR010000001.1"/>
</dbReference>
<evidence type="ECO:0000256" key="1">
    <source>
        <dbReference type="SAM" id="Coils"/>
    </source>
</evidence>
<feature type="compositionally biased region" description="Acidic residues" evidence="2">
    <location>
        <begin position="253"/>
        <end position="275"/>
    </location>
</feature>
<feature type="compositionally biased region" description="Low complexity" evidence="2">
    <location>
        <begin position="242"/>
        <end position="252"/>
    </location>
</feature>
<dbReference type="Pfam" id="PF02591">
    <property type="entry name" value="Zn_ribbon_9"/>
    <property type="match status" value="1"/>
</dbReference>
<evidence type="ECO:0000259" key="3">
    <source>
        <dbReference type="Pfam" id="PF02591"/>
    </source>
</evidence>
<reference evidence="5 7" key="1">
    <citation type="submission" date="2018-08" db="EMBL/GenBank/DDBJ databases">
        <title>The first complete genome of Treponema rectale (CHPAT), a commensal spirochete of the bovine rectum.</title>
        <authorList>
            <person name="Staton G.J."/>
            <person name="Clegg S.R."/>
            <person name="Carter S.D."/>
            <person name="Radford A.D."/>
            <person name="Darby A."/>
            <person name="Hall N."/>
            <person name="Birtles R.J."/>
            <person name="Evans N.J."/>
        </authorList>
    </citation>
    <scope>NUCLEOTIDE SEQUENCE [LARGE SCALE GENOMIC DNA]</scope>
    <source>
        <strain evidence="5 7">CHPA</strain>
    </source>
</reference>
<dbReference type="InterPro" id="IPR003743">
    <property type="entry name" value="Zf-RING_7"/>
</dbReference>
<sequence length="285" mass="32818">MQTTEILSKLKDLQEVLAEKYRIEAKMEELPKSLSGSLESLEQFKKEYIEKNAEFETEKEKLTALKADLAEAEKEREAGEKGMDNISTHREYELLDKQITEAQEHETEIRKEIQKEEKLIAEMEDSLKDSLQLIQSTESEVNENKSSLDSEIESYKKQISELEGKEADLSEGIDGETIIKFQRIIKRNKEGLVAVRGNVCSGCHMILPAQFANEVRKNEKILFCPYCSRILTYEETEDESEYYSMDEAGSLSDLDDEDLIEDDEDLIEDDEDQDSSDMKSMGYDE</sequence>
<keyword evidence="1" id="KW-0175">Coiled coil</keyword>
<accession>A0A840SC66</accession>
<dbReference type="Proteomes" id="UP000593591">
    <property type="component" value="Chromosome"/>
</dbReference>
<gene>
    <name evidence="5" type="ORF">DYE49_05795</name>
    <name evidence="4" type="ORF">HNP77_000654</name>
</gene>
<evidence type="ECO:0000256" key="2">
    <source>
        <dbReference type="SAM" id="MobiDB-lite"/>
    </source>
</evidence>
<keyword evidence="6" id="KW-1185">Reference proteome</keyword>
<protein>
    <submittedName>
        <fullName evidence="5">Nucleic acid-binding protein</fullName>
    </submittedName>
</protein>
<dbReference type="AlphaFoldDB" id="A0A840SC66"/>
<evidence type="ECO:0000313" key="7">
    <source>
        <dbReference type="Proteomes" id="UP000593591"/>
    </source>
</evidence>
<feature type="region of interest" description="Disordered" evidence="2">
    <location>
        <begin position="238"/>
        <end position="285"/>
    </location>
</feature>
<reference evidence="4 6" key="2">
    <citation type="submission" date="2020-08" db="EMBL/GenBank/DDBJ databases">
        <title>Genomic Encyclopedia of Type Strains, Phase IV (KMG-IV): sequencing the most valuable type-strain genomes for metagenomic binning, comparative biology and taxonomic classification.</title>
        <authorList>
            <person name="Goeker M."/>
        </authorList>
    </citation>
    <scope>NUCLEOTIDE SEQUENCE [LARGE SCALE GENOMIC DNA]</scope>
    <source>
        <strain evidence="4 6">DSM 103679</strain>
    </source>
</reference>
<feature type="domain" description="C4-type zinc ribbon" evidence="3">
    <location>
        <begin position="199"/>
        <end position="231"/>
    </location>
</feature>
<dbReference type="KEGG" id="trc:DYE49_05795"/>
<evidence type="ECO:0000313" key="5">
    <source>
        <dbReference type="EMBL" id="QOS39989.1"/>
    </source>
</evidence>
<evidence type="ECO:0000313" key="6">
    <source>
        <dbReference type="Proteomes" id="UP000578697"/>
    </source>
</evidence>
<dbReference type="EMBL" id="CP031517">
    <property type="protein sequence ID" value="QOS39989.1"/>
    <property type="molecule type" value="Genomic_DNA"/>
</dbReference>
<dbReference type="Gene3D" id="1.10.287.1490">
    <property type="match status" value="1"/>
</dbReference>
<feature type="coiled-coil region" evidence="1">
    <location>
        <begin position="38"/>
        <end position="172"/>
    </location>
</feature>
<organism evidence="4 6">
    <name type="scientific">Treponema rectale</name>
    <dbReference type="NCBI Taxonomy" id="744512"/>
    <lineage>
        <taxon>Bacteria</taxon>
        <taxon>Pseudomonadati</taxon>
        <taxon>Spirochaetota</taxon>
        <taxon>Spirochaetia</taxon>
        <taxon>Spirochaetales</taxon>
        <taxon>Treponemataceae</taxon>
        <taxon>Treponema</taxon>
    </lineage>
</organism>
<evidence type="ECO:0000313" key="4">
    <source>
        <dbReference type="EMBL" id="MBB5218310.1"/>
    </source>
</evidence>